<dbReference type="AlphaFoldDB" id="A0AAD8NMR7"/>
<dbReference type="InterPro" id="IPR035979">
    <property type="entry name" value="RBD_domain_sf"/>
</dbReference>
<evidence type="ECO:0000259" key="3">
    <source>
        <dbReference type="PROSITE" id="PS50102"/>
    </source>
</evidence>
<dbReference type="Pfam" id="PF04059">
    <property type="entry name" value="RRM_2"/>
    <property type="match status" value="1"/>
</dbReference>
<evidence type="ECO:0000313" key="5">
    <source>
        <dbReference type="Proteomes" id="UP001229421"/>
    </source>
</evidence>
<name>A0AAD8NMR7_TARER</name>
<organism evidence="4 5">
    <name type="scientific">Tagetes erecta</name>
    <name type="common">African marigold</name>
    <dbReference type="NCBI Taxonomy" id="13708"/>
    <lineage>
        <taxon>Eukaryota</taxon>
        <taxon>Viridiplantae</taxon>
        <taxon>Streptophyta</taxon>
        <taxon>Embryophyta</taxon>
        <taxon>Tracheophyta</taxon>
        <taxon>Spermatophyta</taxon>
        <taxon>Magnoliopsida</taxon>
        <taxon>eudicotyledons</taxon>
        <taxon>Gunneridae</taxon>
        <taxon>Pentapetalae</taxon>
        <taxon>asterids</taxon>
        <taxon>campanulids</taxon>
        <taxon>Asterales</taxon>
        <taxon>Asteraceae</taxon>
        <taxon>Asteroideae</taxon>
        <taxon>Heliantheae alliance</taxon>
        <taxon>Tageteae</taxon>
        <taxon>Tagetes</taxon>
    </lineage>
</organism>
<comment type="caution">
    <text evidence="4">The sequence shown here is derived from an EMBL/GenBank/DDBJ whole genome shotgun (WGS) entry which is preliminary data.</text>
</comment>
<proteinExistence type="predicted"/>
<sequence>MSSQAGSARLGPRILKWLPVNNKNKNKTSNATVSDHNKLQRWKNSCKNYHQNLAFENNTTSLMIKNIPNKYTRKMLMQTLDVHCDVENKKIMNGSGNKSAYDFLYLPIDFRRRMNGGFAFVNFTNTEGAARFRDAFNGKRWNVFESSKVAQISRAKIQGKEGLINNCKDMDFSHGLKEDMPVIFAPPREGFGHQLPSKMFTVGKYLPRRKYSRTTHA</sequence>
<dbReference type="PANTHER" id="PTHR23189">
    <property type="entry name" value="RNA RECOGNITION MOTIF-CONTAINING"/>
    <property type="match status" value="1"/>
</dbReference>
<keyword evidence="1 2" id="KW-0694">RNA-binding</keyword>
<dbReference type="Gene3D" id="3.30.70.330">
    <property type="match status" value="1"/>
</dbReference>
<evidence type="ECO:0000256" key="2">
    <source>
        <dbReference type="PROSITE-ProRule" id="PRU00176"/>
    </source>
</evidence>
<evidence type="ECO:0000313" key="4">
    <source>
        <dbReference type="EMBL" id="KAK1414392.1"/>
    </source>
</evidence>
<accession>A0AAD8NMR7</accession>
<dbReference type="InterPro" id="IPR012677">
    <property type="entry name" value="Nucleotide-bd_a/b_plait_sf"/>
</dbReference>
<dbReference type="PROSITE" id="PS50102">
    <property type="entry name" value="RRM"/>
    <property type="match status" value="1"/>
</dbReference>
<protein>
    <recommendedName>
        <fullName evidence="3">RRM domain-containing protein</fullName>
    </recommendedName>
</protein>
<dbReference type="GO" id="GO:0003723">
    <property type="term" value="F:RNA binding"/>
    <property type="evidence" value="ECO:0007669"/>
    <property type="project" value="UniProtKB-UniRule"/>
</dbReference>
<dbReference type="EMBL" id="JAUHHV010000008">
    <property type="protein sequence ID" value="KAK1414392.1"/>
    <property type="molecule type" value="Genomic_DNA"/>
</dbReference>
<evidence type="ECO:0000256" key="1">
    <source>
        <dbReference type="ARBA" id="ARBA00022884"/>
    </source>
</evidence>
<keyword evidence="5" id="KW-1185">Reference proteome</keyword>
<dbReference type="InterPro" id="IPR007201">
    <property type="entry name" value="Mei2-like_Rrm_C"/>
</dbReference>
<reference evidence="4" key="1">
    <citation type="journal article" date="2023" name="bioRxiv">
        <title>Improved chromosome-level genome assembly for marigold (Tagetes erecta).</title>
        <authorList>
            <person name="Jiang F."/>
            <person name="Yuan L."/>
            <person name="Wang S."/>
            <person name="Wang H."/>
            <person name="Xu D."/>
            <person name="Wang A."/>
            <person name="Fan W."/>
        </authorList>
    </citation>
    <scope>NUCLEOTIDE SEQUENCE</scope>
    <source>
        <strain evidence="4">WSJ</strain>
        <tissue evidence="4">Leaf</tissue>
    </source>
</reference>
<feature type="domain" description="RRM" evidence="3">
    <location>
        <begin position="60"/>
        <end position="157"/>
    </location>
</feature>
<dbReference type="InterPro" id="IPR000504">
    <property type="entry name" value="RRM_dom"/>
</dbReference>
<dbReference type="Proteomes" id="UP001229421">
    <property type="component" value="Unassembled WGS sequence"/>
</dbReference>
<gene>
    <name evidence="4" type="ORF">QVD17_30136</name>
</gene>
<dbReference type="SUPFAM" id="SSF54928">
    <property type="entry name" value="RNA-binding domain, RBD"/>
    <property type="match status" value="1"/>
</dbReference>